<organism evidence="1">
    <name type="scientific">marine sediment metagenome</name>
    <dbReference type="NCBI Taxonomy" id="412755"/>
    <lineage>
        <taxon>unclassified sequences</taxon>
        <taxon>metagenomes</taxon>
        <taxon>ecological metagenomes</taxon>
    </lineage>
</organism>
<dbReference type="AlphaFoldDB" id="A0A0F9FKL5"/>
<name>A0A0F9FKL5_9ZZZZ</name>
<proteinExistence type="predicted"/>
<gene>
    <name evidence="1" type="ORF">LCGC14_2231880</name>
</gene>
<accession>A0A0F9FKL5</accession>
<evidence type="ECO:0000313" key="1">
    <source>
        <dbReference type="EMBL" id="KKL57790.1"/>
    </source>
</evidence>
<protein>
    <submittedName>
        <fullName evidence="1">Uncharacterized protein</fullName>
    </submittedName>
</protein>
<sequence length="79" mass="8726">MARVSTTLGHEGQYNCIVESINGADPITTFDPDTDEVVKTEQGVGIEMQCVDDGAVTFYVQLTIDELQQLLLEALHELR</sequence>
<reference evidence="1" key="1">
    <citation type="journal article" date="2015" name="Nature">
        <title>Complex archaea that bridge the gap between prokaryotes and eukaryotes.</title>
        <authorList>
            <person name="Spang A."/>
            <person name="Saw J.H."/>
            <person name="Jorgensen S.L."/>
            <person name="Zaremba-Niedzwiedzka K."/>
            <person name="Martijn J."/>
            <person name="Lind A.E."/>
            <person name="van Eijk R."/>
            <person name="Schleper C."/>
            <person name="Guy L."/>
            <person name="Ettema T.J."/>
        </authorList>
    </citation>
    <scope>NUCLEOTIDE SEQUENCE</scope>
</reference>
<dbReference type="EMBL" id="LAZR01030043">
    <property type="protein sequence ID" value="KKL57790.1"/>
    <property type="molecule type" value="Genomic_DNA"/>
</dbReference>
<comment type="caution">
    <text evidence="1">The sequence shown here is derived from an EMBL/GenBank/DDBJ whole genome shotgun (WGS) entry which is preliminary data.</text>
</comment>